<dbReference type="Proteomes" id="UP000501692">
    <property type="component" value="Chromosome"/>
</dbReference>
<protein>
    <recommendedName>
        <fullName evidence="2">Basal-body rod modification protein FlgD</fullName>
    </recommendedName>
</protein>
<keyword evidence="5" id="KW-0966">Cell projection</keyword>
<keyword evidence="5" id="KW-0282">Flagellum</keyword>
<keyword evidence="3" id="KW-1005">Bacterial flagellum biogenesis</keyword>
<reference evidence="5 6" key="1">
    <citation type="submission" date="2020-03" db="EMBL/GenBank/DDBJ databases">
        <authorList>
            <person name="Zhang L."/>
            <person name="Han X."/>
            <person name="Chen Y."/>
            <person name="Yu Y."/>
        </authorList>
    </citation>
    <scope>NUCLEOTIDE SEQUENCE [LARGE SCALE GENOMIC DNA]</scope>
    <source>
        <strain evidence="5 6">A1254</strain>
    </source>
</reference>
<dbReference type="InterPro" id="IPR005648">
    <property type="entry name" value="FlgD"/>
</dbReference>
<comment type="similarity">
    <text evidence="1">Belongs to the FlgD family.</text>
</comment>
<proteinExistence type="inferred from homology"/>
<dbReference type="EMBL" id="CP049806">
    <property type="protein sequence ID" value="QIT18627.1"/>
    <property type="molecule type" value="Genomic_DNA"/>
</dbReference>
<gene>
    <name evidence="5" type="ORF">G8E09_13360</name>
</gene>
<evidence type="ECO:0000313" key="5">
    <source>
        <dbReference type="EMBL" id="QIT18627.1"/>
    </source>
</evidence>
<evidence type="ECO:0000256" key="4">
    <source>
        <dbReference type="ARBA" id="ARBA00024746"/>
    </source>
</evidence>
<dbReference type="AlphaFoldDB" id="A0A6H0FW53"/>
<sequence>MAIDALGNSLNTANSEVSRSNLSQNDFIKLFMTELTFQDPLEPINNREFLAQMAQFTNLEQARLTNDNISNLVSINATLQSLGIIGKQVEIVTSSGANITGTVSAVNFSPEGSLISVKQADGNFLTDIKLSQIKTVR</sequence>
<comment type="function">
    <text evidence="4">Required for flagellar hook formation. May act as a scaffolding protein.</text>
</comment>
<dbReference type="RefSeq" id="WP_068930044.1">
    <property type="nucleotide sequence ID" value="NZ_CAJHHN010000010.1"/>
</dbReference>
<evidence type="ECO:0000256" key="3">
    <source>
        <dbReference type="ARBA" id="ARBA00022795"/>
    </source>
</evidence>
<evidence type="ECO:0000256" key="2">
    <source>
        <dbReference type="ARBA" id="ARBA00016013"/>
    </source>
</evidence>
<evidence type="ECO:0000256" key="1">
    <source>
        <dbReference type="ARBA" id="ARBA00010577"/>
    </source>
</evidence>
<name>A0A6H0FW53_ACIPI</name>
<dbReference type="Pfam" id="PF03963">
    <property type="entry name" value="FlgD"/>
    <property type="match status" value="1"/>
</dbReference>
<evidence type="ECO:0000313" key="6">
    <source>
        <dbReference type="Proteomes" id="UP000501692"/>
    </source>
</evidence>
<organism evidence="5 6">
    <name type="scientific">Acinetobacter pittii</name>
    <name type="common">Acinetobacter genomosp. 3</name>
    <dbReference type="NCBI Taxonomy" id="48296"/>
    <lineage>
        <taxon>Bacteria</taxon>
        <taxon>Pseudomonadati</taxon>
        <taxon>Pseudomonadota</taxon>
        <taxon>Gammaproteobacteria</taxon>
        <taxon>Moraxellales</taxon>
        <taxon>Moraxellaceae</taxon>
        <taxon>Acinetobacter</taxon>
        <taxon>Acinetobacter calcoaceticus/baumannii complex</taxon>
    </lineage>
</organism>
<keyword evidence="5" id="KW-0969">Cilium</keyword>
<dbReference type="GO" id="GO:0044781">
    <property type="term" value="P:bacterial-type flagellum organization"/>
    <property type="evidence" value="ECO:0007669"/>
    <property type="project" value="UniProtKB-KW"/>
</dbReference>
<accession>A0A6H0FW53</accession>